<dbReference type="RefSeq" id="WP_193185488.1">
    <property type="nucleotide sequence ID" value="NZ_JACVXA010000069.1"/>
</dbReference>
<dbReference type="GO" id="GO:0016757">
    <property type="term" value="F:glycosyltransferase activity"/>
    <property type="evidence" value="ECO:0007669"/>
    <property type="project" value="InterPro"/>
</dbReference>
<gene>
    <name evidence="1" type="ORF">ICN82_17710</name>
</gene>
<dbReference type="EMBL" id="JACVXA010000069">
    <property type="protein sequence ID" value="MBE3640044.1"/>
    <property type="molecule type" value="Genomic_DNA"/>
</dbReference>
<comment type="caution">
    <text evidence="1">The sequence shown here is derived from an EMBL/GenBank/DDBJ whole genome shotgun (WGS) entry which is preliminary data.</text>
</comment>
<dbReference type="CDD" id="cd02537">
    <property type="entry name" value="GT8_Glycogenin"/>
    <property type="match status" value="1"/>
</dbReference>
<dbReference type="Gene3D" id="3.90.550.10">
    <property type="entry name" value="Spore Coat Polysaccharide Biosynthesis Protein SpsA, Chain A"/>
    <property type="match status" value="1"/>
</dbReference>
<evidence type="ECO:0000313" key="1">
    <source>
        <dbReference type="EMBL" id="MBE3640044.1"/>
    </source>
</evidence>
<dbReference type="SUPFAM" id="SSF53448">
    <property type="entry name" value="Nucleotide-diphospho-sugar transferases"/>
    <property type="match status" value="1"/>
</dbReference>
<dbReference type="AlphaFoldDB" id="A0A8J6Z8T2"/>
<accession>A0A8J6Z8T2</accession>
<dbReference type="InterPro" id="IPR050587">
    <property type="entry name" value="GNT1/Glycosyltrans_8"/>
</dbReference>
<keyword evidence="2" id="KW-1185">Reference proteome</keyword>
<evidence type="ECO:0000313" key="2">
    <source>
        <dbReference type="Proteomes" id="UP000609121"/>
    </source>
</evidence>
<organism evidence="1 2">
    <name type="scientific">Mangrovicoccus algicola</name>
    <dbReference type="NCBI Taxonomy" id="2771008"/>
    <lineage>
        <taxon>Bacteria</taxon>
        <taxon>Pseudomonadati</taxon>
        <taxon>Pseudomonadota</taxon>
        <taxon>Alphaproteobacteria</taxon>
        <taxon>Rhodobacterales</taxon>
        <taxon>Paracoccaceae</taxon>
        <taxon>Mangrovicoccus</taxon>
    </lineage>
</organism>
<dbReference type="Proteomes" id="UP000609121">
    <property type="component" value="Unassembled WGS sequence"/>
</dbReference>
<sequence length="277" mass="30711">MAGLLAEAPPRADRAYVTLVTNADYARGAAALVRSLRLTGTTADCVVLHTGGVPDADLDQLRALGARLVRTDLLETSAAFNASHARAALHGAAPFTKGGKPAFHTPLDNFAKLRLWQLTEYRAVVFIDADAIAVQNCDKLFGYPEFCAAPNVYEGLADFGRMNSGVFTARPSEATFAAMMAALDVPGAFWRRTDQSFLQHFFPDWHGLPVYFNMLQYVWFAMAELWDWPQIRILHFQYEKPWQDPHPKAAELAPLIALWRRIADGGEMPPLAELPRP</sequence>
<protein>
    <submittedName>
        <fullName evidence="1">Glycosyltransferase family 8 protein</fullName>
    </submittedName>
</protein>
<dbReference type="Pfam" id="PF01501">
    <property type="entry name" value="Glyco_transf_8"/>
    <property type="match status" value="1"/>
</dbReference>
<name>A0A8J6Z8T2_9RHOB</name>
<dbReference type="PANTHER" id="PTHR11183">
    <property type="entry name" value="GLYCOGENIN SUBFAMILY MEMBER"/>
    <property type="match status" value="1"/>
</dbReference>
<dbReference type="InterPro" id="IPR002495">
    <property type="entry name" value="Glyco_trans_8"/>
</dbReference>
<reference evidence="1" key="1">
    <citation type="submission" date="2020-09" db="EMBL/GenBank/DDBJ databases">
        <title>A novel bacterium of genus Mangrovicoccus, isolated from South China Sea.</title>
        <authorList>
            <person name="Huang H."/>
            <person name="Mo K."/>
            <person name="Hu Y."/>
        </authorList>
    </citation>
    <scope>NUCLEOTIDE SEQUENCE</scope>
    <source>
        <strain evidence="1">HB182678</strain>
    </source>
</reference>
<dbReference type="InterPro" id="IPR029044">
    <property type="entry name" value="Nucleotide-diphossugar_trans"/>
</dbReference>
<proteinExistence type="predicted"/>